<proteinExistence type="predicted"/>
<dbReference type="AlphaFoldDB" id="A0A327ZC10"/>
<dbReference type="OrthoDB" id="3296742at2"/>
<dbReference type="Proteomes" id="UP000249341">
    <property type="component" value="Unassembled WGS sequence"/>
</dbReference>
<comment type="caution">
    <text evidence="2">The sequence shown here is derived from an EMBL/GenBank/DDBJ whole genome shotgun (WGS) entry which is preliminary data.</text>
</comment>
<gene>
    <name evidence="2" type="ORF">B0I29_10654</name>
</gene>
<dbReference type="InterPro" id="IPR046065">
    <property type="entry name" value="DUF6023"/>
</dbReference>
<dbReference type="Pfam" id="PF19487">
    <property type="entry name" value="DUF6023"/>
    <property type="match status" value="1"/>
</dbReference>
<keyword evidence="1" id="KW-0472">Membrane</keyword>
<dbReference type="EMBL" id="QLMJ01000006">
    <property type="protein sequence ID" value="RAK37788.1"/>
    <property type="molecule type" value="Genomic_DNA"/>
</dbReference>
<accession>A0A327ZC10</accession>
<evidence type="ECO:0000256" key="1">
    <source>
        <dbReference type="SAM" id="Phobius"/>
    </source>
</evidence>
<dbReference type="RefSeq" id="WP_111649705.1">
    <property type="nucleotide sequence ID" value="NZ_JACHWI010000005.1"/>
</dbReference>
<feature type="transmembrane region" description="Helical" evidence="1">
    <location>
        <begin position="9"/>
        <end position="27"/>
    </location>
</feature>
<protein>
    <submittedName>
        <fullName evidence="2">Uncharacterized protein</fullName>
    </submittedName>
</protein>
<reference evidence="2 3" key="1">
    <citation type="submission" date="2018-06" db="EMBL/GenBank/DDBJ databases">
        <title>Genomic Encyclopedia of Type Strains, Phase III (KMG-III): the genomes of soil and plant-associated and newly described type strains.</title>
        <authorList>
            <person name="Whitman W."/>
        </authorList>
    </citation>
    <scope>NUCLEOTIDE SEQUENCE [LARGE SCALE GENOMIC DNA]</scope>
    <source>
        <strain evidence="2 3">CGMCC 4.7090</strain>
    </source>
</reference>
<organism evidence="2 3">
    <name type="scientific">Actinoplanes lutulentus</name>
    <dbReference type="NCBI Taxonomy" id="1287878"/>
    <lineage>
        <taxon>Bacteria</taxon>
        <taxon>Bacillati</taxon>
        <taxon>Actinomycetota</taxon>
        <taxon>Actinomycetes</taxon>
        <taxon>Micromonosporales</taxon>
        <taxon>Micromonosporaceae</taxon>
        <taxon>Actinoplanes</taxon>
    </lineage>
</organism>
<name>A0A327ZC10_9ACTN</name>
<sequence>MSAERGRGAVLHLLTAMILIAGAAWWWRATPREPADERLLGWRLAAEQLLPESGDQQMAGTLALADGDGHEEVAEVGGGEFLVSVVCAGEDGSRVRVSLGVDETGRGMRCSGSRTPEVFSVGLASELHLRISVEEAGPVVFRYTLQRLSW</sequence>
<keyword evidence="1" id="KW-0812">Transmembrane</keyword>
<keyword evidence="1" id="KW-1133">Transmembrane helix</keyword>
<evidence type="ECO:0000313" key="2">
    <source>
        <dbReference type="EMBL" id="RAK37788.1"/>
    </source>
</evidence>
<evidence type="ECO:0000313" key="3">
    <source>
        <dbReference type="Proteomes" id="UP000249341"/>
    </source>
</evidence>
<keyword evidence="3" id="KW-1185">Reference proteome</keyword>